<feature type="transmembrane region" description="Helical" evidence="1">
    <location>
        <begin position="76"/>
        <end position="93"/>
    </location>
</feature>
<evidence type="ECO:0000313" key="2">
    <source>
        <dbReference type="EMBL" id="CBK43194.1"/>
    </source>
</evidence>
<evidence type="ECO:0000256" key="1">
    <source>
        <dbReference type="SAM" id="Phobius"/>
    </source>
</evidence>
<dbReference type="OrthoDB" id="9794846at2"/>
<proteinExistence type="predicted"/>
<dbReference type="EMBL" id="FP929003">
    <property type="protein sequence ID" value="CBK43194.1"/>
    <property type="molecule type" value="Genomic_DNA"/>
</dbReference>
<gene>
    <name evidence="2" type="ORF">NIDE3509</name>
</gene>
<feature type="transmembrane region" description="Helical" evidence="1">
    <location>
        <begin position="7"/>
        <end position="27"/>
    </location>
</feature>
<protein>
    <submittedName>
        <fullName evidence="2">Uncharacterized protein</fullName>
    </submittedName>
</protein>
<reference evidence="2 3" key="1">
    <citation type="journal article" date="2010" name="Proc. Natl. Acad. Sci. U.S.A.">
        <title>A Nitrospira metagenome illuminates the physiology and evolution of globally important nitrite-oxidizing bacteria.</title>
        <authorList>
            <person name="Lucker S."/>
            <person name="Wagner M."/>
            <person name="Maixner F."/>
            <person name="Pelletier E."/>
            <person name="Koch H."/>
            <person name="Vacherie B."/>
            <person name="Rattei T."/>
            <person name="Sinninghe Damste J."/>
            <person name="Spieck E."/>
            <person name="Le Paslier D."/>
            <person name="Daims H."/>
        </authorList>
    </citation>
    <scope>NUCLEOTIDE SEQUENCE [LARGE SCALE GENOMIC DNA]</scope>
</reference>
<feature type="transmembrane region" description="Helical" evidence="1">
    <location>
        <begin position="47"/>
        <end position="64"/>
    </location>
</feature>
<dbReference type="Proteomes" id="UP000001660">
    <property type="component" value="Chromosome"/>
</dbReference>
<dbReference type="HOGENOM" id="CLU_1243450_0_0_0"/>
<keyword evidence="1" id="KW-1133">Transmembrane helix</keyword>
<sequence length="222" mass="24042">MLLVRRIVSALLGLVPLVLIGVGVASVLREIQAHDPLMYSVQGQKHLTDAVIFACAGCIGLFGCHRLWRANGRWKWVLVPAAVMIFAVVFPNIERWPHGTPVGRASFSALQRLSGFAGSATQLAREQGEFVCDRSGTPSASSLFARQGQALPYVIHCVSDATGPTLGTPPERPGTLVFAVSQDRTRAWFTATVLARSVDRHATWLTRQGQPFVIAAQLQSKS</sequence>
<name>D8PIV7_9BACT</name>
<keyword evidence="1" id="KW-0812">Transmembrane</keyword>
<keyword evidence="1" id="KW-0472">Membrane</keyword>
<keyword evidence="3" id="KW-1185">Reference proteome</keyword>
<dbReference type="AlphaFoldDB" id="D8PIV7"/>
<accession>D8PIV7</accession>
<organism evidence="2 3">
    <name type="scientific">Nitrospira defluvii</name>
    <dbReference type="NCBI Taxonomy" id="330214"/>
    <lineage>
        <taxon>Bacteria</taxon>
        <taxon>Pseudomonadati</taxon>
        <taxon>Nitrospirota</taxon>
        <taxon>Nitrospiria</taxon>
        <taxon>Nitrospirales</taxon>
        <taxon>Nitrospiraceae</taxon>
        <taxon>Nitrospira</taxon>
    </lineage>
</organism>
<dbReference type="KEGG" id="nde:NIDE3509"/>
<evidence type="ECO:0000313" key="3">
    <source>
        <dbReference type="Proteomes" id="UP000001660"/>
    </source>
</evidence>